<dbReference type="PANTHER" id="PTHR23140:SF4">
    <property type="entry name" value="PROTEIN CBR-NRD-1"/>
    <property type="match status" value="1"/>
</dbReference>
<feature type="compositionally biased region" description="Basic and acidic residues" evidence="3">
    <location>
        <begin position="324"/>
        <end position="348"/>
    </location>
</feature>
<feature type="region of interest" description="Disordered" evidence="3">
    <location>
        <begin position="136"/>
        <end position="165"/>
    </location>
</feature>
<dbReference type="GO" id="GO:0003723">
    <property type="term" value="F:RNA binding"/>
    <property type="evidence" value="ECO:0007669"/>
    <property type="project" value="UniProtKB-UniRule"/>
</dbReference>
<dbReference type="SUPFAM" id="SSF54928">
    <property type="entry name" value="RNA-binding domain, RBD"/>
    <property type="match status" value="1"/>
</dbReference>
<feature type="compositionally biased region" description="Polar residues" evidence="3">
    <location>
        <begin position="278"/>
        <end position="295"/>
    </location>
</feature>
<dbReference type="InterPro" id="IPR035979">
    <property type="entry name" value="RBD_domain_sf"/>
</dbReference>
<accession>A0A6B2KYY0</accession>
<evidence type="ECO:0000256" key="1">
    <source>
        <dbReference type="ARBA" id="ARBA00022884"/>
    </source>
</evidence>
<dbReference type="AlphaFoldDB" id="A0A6B2KYY0"/>
<keyword evidence="1 2" id="KW-0694">RNA-binding</keyword>
<dbReference type="PROSITE" id="PS50102">
    <property type="entry name" value="RRM"/>
    <property type="match status" value="1"/>
</dbReference>
<feature type="compositionally biased region" description="Pro residues" evidence="3">
    <location>
        <begin position="297"/>
        <end position="313"/>
    </location>
</feature>
<feature type="region of interest" description="Disordered" evidence="3">
    <location>
        <begin position="243"/>
        <end position="359"/>
    </location>
</feature>
<dbReference type="Gene3D" id="1.25.40.90">
    <property type="match status" value="1"/>
</dbReference>
<dbReference type="SMART" id="SM00360">
    <property type="entry name" value="RRM"/>
    <property type="match status" value="1"/>
</dbReference>
<reference evidence="6" key="1">
    <citation type="journal article" date="2020" name="J. Eukaryot. Microbiol.">
        <title>De novo Sequencing, Assembly and Annotation of the Transcriptome for the Free-Living Testate Amoeba Arcella intermedia.</title>
        <authorList>
            <person name="Ribeiro G.M."/>
            <person name="Porfirio-Sousa A.L."/>
            <person name="Maurer-Alcala X.X."/>
            <person name="Katz L.A."/>
            <person name="Lahr D.J.G."/>
        </authorList>
    </citation>
    <scope>NUCLEOTIDE SEQUENCE</scope>
</reference>
<feature type="domain" description="RRM" evidence="4">
    <location>
        <begin position="535"/>
        <end position="607"/>
    </location>
</feature>
<evidence type="ECO:0000259" key="4">
    <source>
        <dbReference type="PROSITE" id="PS50102"/>
    </source>
</evidence>
<feature type="region of interest" description="Disordered" evidence="3">
    <location>
        <begin position="399"/>
        <end position="448"/>
    </location>
</feature>
<organism evidence="6">
    <name type="scientific">Arcella intermedia</name>
    <dbReference type="NCBI Taxonomy" id="1963864"/>
    <lineage>
        <taxon>Eukaryota</taxon>
        <taxon>Amoebozoa</taxon>
        <taxon>Tubulinea</taxon>
        <taxon>Elardia</taxon>
        <taxon>Arcellinida</taxon>
        <taxon>Sphaerothecina</taxon>
        <taxon>Arcellidae</taxon>
        <taxon>Arcella</taxon>
    </lineage>
</organism>
<dbReference type="SMART" id="SM00582">
    <property type="entry name" value="RPR"/>
    <property type="match status" value="1"/>
</dbReference>
<dbReference type="PROSITE" id="PS51391">
    <property type="entry name" value="CID"/>
    <property type="match status" value="1"/>
</dbReference>
<evidence type="ECO:0000313" key="6">
    <source>
        <dbReference type="EMBL" id="NDV29902.1"/>
    </source>
</evidence>
<proteinExistence type="predicted"/>
<dbReference type="InterPro" id="IPR008942">
    <property type="entry name" value="ENTH_VHS"/>
</dbReference>
<dbReference type="InterPro" id="IPR012677">
    <property type="entry name" value="Nucleotide-bd_a/b_plait_sf"/>
</dbReference>
<dbReference type="Gene3D" id="3.30.70.330">
    <property type="match status" value="1"/>
</dbReference>
<sequence>MTGKPPPSARKVNVISKLAIKNLPYHKHVVQQIEKFVCTVSAPYRLSGLYLLDSILKIAESKIGKNNPYSERFAVNLIQTVENIFGCVDSDKPKAMRVITIWSEKHIFPADLLLKVDSLAKKLMAKHSEAIKIAEKEIERKKGNRRSSSDKKKKTESKTQEKPNIQQLINIQQSLSPQPVSSPLQGLPFTPQTYPQYSEPINTSLNNNSQPLPPRMDRPYLPMDMAQPFAPKDLVPPAGDNMYPPYPRPDFANPPFRPPFPSNSFVNPPFPQAPFPNYQGNYQQHNSFPPNQLQHPPTSPPQQPSVPPAPPFQPFSALPFTGFRDVRRPDPRLQDKFPEPPATTKEEYTQDQMYNPEEATKWTEPIITLPTTNNTPGAPNLNFIPQGGEFAQPKALWEGPLGQPPFFSPPFQGPGHSNHIQESKLNREDKKDKKPQVLFDYDDEDEDEERLAQLKKRREEEEKRRIEEEELAAQAEEAYSYSSFQEIVSFNPETHSSPLPTYEAPRHIPPVQPANPLPAPAPDPKGNDVVKIFSKTLFVGNLAPTVTYPMLSKIFTSYGKLTTLKYMDAKHFAFITYEEREDAEVAKKKTHGSVVEGRPMKVGWGRGFEGTKEQFDWDTGISIVPKGTTPGFRADSTNTYKATVADELPNPPKKKTTPTTSTLTDPGTVTPALSAPYSNTSARTQLE</sequence>
<dbReference type="InterPro" id="IPR051485">
    <property type="entry name" value="SR-CTD_assoc_factor"/>
</dbReference>
<feature type="domain" description="CID" evidence="5">
    <location>
        <begin position="1"/>
        <end position="124"/>
    </location>
</feature>
<feature type="compositionally biased region" description="Basic and acidic residues" evidence="3">
    <location>
        <begin position="419"/>
        <end position="435"/>
    </location>
</feature>
<evidence type="ECO:0000256" key="2">
    <source>
        <dbReference type="PROSITE-ProRule" id="PRU00176"/>
    </source>
</evidence>
<dbReference type="Pfam" id="PF04818">
    <property type="entry name" value="CID"/>
    <property type="match status" value="1"/>
</dbReference>
<dbReference type="PANTHER" id="PTHR23140">
    <property type="entry name" value="RNA PROCESSING PROTEIN LD23810P"/>
    <property type="match status" value="1"/>
</dbReference>
<dbReference type="Pfam" id="PF00076">
    <property type="entry name" value="RRM_1"/>
    <property type="match status" value="1"/>
</dbReference>
<dbReference type="InterPro" id="IPR006569">
    <property type="entry name" value="CID_dom"/>
</dbReference>
<name>A0A6B2KYY0_9EUKA</name>
<dbReference type="GO" id="GO:0005634">
    <property type="term" value="C:nucleus"/>
    <property type="evidence" value="ECO:0007669"/>
    <property type="project" value="TreeGrafter"/>
</dbReference>
<feature type="compositionally biased region" description="Pro residues" evidence="3">
    <location>
        <begin position="402"/>
        <end position="412"/>
    </location>
</feature>
<evidence type="ECO:0000256" key="3">
    <source>
        <dbReference type="SAM" id="MobiDB-lite"/>
    </source>
</evidence>
<evidence type="ECO:0000259" key="5">
    <source>
        <dbReference type="PROSITE" id="PS51391"/>
    </source>
</evidence>
<feature type="compositionally biased region" description="Low complexity" evidence="3">
    <location>
        <begin position="657"/>
        <end position="671"/>
    </location>
</feature>
<dbReference type="EMBL" id="GIBP01000933">
    <property type="protein sequence ID" value="NDV29902.1"/>
    <property type="molecule type" value="Transcribed_RNA"/>
</dbReference>
<dbReference type="InterPro" id="IPR000504">
    <property type="entry name" value="RRM_dom"/>
</dbReference>
<feature type="region of interest" description="Disordered" evidence="3">
    <location>
        <begin position="642"/>
        <end position="687"/>
    </location>
</feature>
<dbReference type="SUPFAM" id="SSF48464">
    <property type="entry name" value="ENTH/VHS domain"/>
    <property type="match status" value="1"/>
</dbReference>
<evidence type="ECO:0008006" key="7">
    <source>
        <dbReference type="Google" id="ProtNLM"/>
    </source>
</evidence>
<feature type="compositionally biased region" description="Polar residues" evidence="3">
    <location>
        <begin position="676"/>
        <end position="687"/>
    </location>
</feature>
<protein>
    <recommendedName>
        <fullName evidence="7">RRM domain-containing protein</fullName>
    </recommendedName>
</protein>